<accession>A0A101XNW1</accession>
<dbReference type="InterPro" id="IPR025877">
    <property type="entry name" value="MobA-like_NTP_Trfase"/>
</dbReference>
<protein>
    <recommendedName>
        <fullName evidence="1">MobA-like NTP transferase domain-containing protein</fullName>
    </recommendedName>
</protein>
<name>A0A101XNW1_9BACL</name>
<dbReference type="OrthoDB" id="285216at2"/>
<organism evidence="2 3">
    <name type="scientific">Ferroacidibacillus organovorans</name>
    <dbReference type="NCBI Taxonomy" id="1765683"/>
    <lineage>
        <taxon>Bacteria</taxon>
        <taxon>Bacillati</taxon>
        <taxon>Bacillota</taxon>
        <taxon>Bacilli</taxon>
        <taxon>Bacillales</taxon>
        <taxon>Alicyclobacillaceae</taxon>
        <taxon>Ferroacidibacillus</taxon>
    </lineage>
</organism>
<proteinExistence type="predicted"/>
<evidence type="ECO:0000259" key="1">
    <source>
        <dbReference type="Pfam" id="PF12804"/>
    </source>
</evidence>
<comment type="caution">
    <text evidence="2">The sequence shown here is derived from an EMBL/GenBank/DDBJ whole genome shotgun (WGS) entry which is preliminary data.</text>
</comment>
<dbReference type="PANTHER" id="PTHR43777">
    <property type="entry name" value="MOLYBDENUM COFACTOR CYTIDYLYLTRANSFERASE"/>
    <property type="match status" value="1"/>
</dbReference>
<dbReference type="AlphaFoldDB" id="A0A101XNW1"/>
<sequence>MIISERRTAAVILAAGKATRMGAPKLLLRDDAGEPLFSYAFHAAWRGGCRPVIAVISENSAPLMDDPAFSRARFVRNWRATEGLATSLRAGVEAVPSDVSSVMILLADQPFVTSELIAQLRSAHADHAECAVIRPVFAGVPGHPVLFSSALMKELRACQGDAGARHLLRRYEKKNADHSRPGRHPAA</sequence>
<dbReference type="SUPFAM" id="SSF53448">
    <property type="entry name" value="Nucleotide-diphospho-sugar transferases"/>
    <property type="match status" value="1"/>
</dbReference>
<dbReference type="Gene3D" id="3.90.550.10">
    <property type="entry name" value="Spore Coat Polysaccharide Biosynthesis Protein SpsA, Chain A"/>
    <property type="match status" value="1"/>
</dbReference>
<feature type="domain" description="MobA-like NTP transferase" evidence="1">
    <location>
        <begin position="10"/>
        <end position="172"/>
    </location>
</feature>
<dbReference type="CDD" id="cd04182">
    <property type="entry name" value="GT_2_like_f"/>
    <property type="match status" value="1"/>
</dbReference>
<dbReference type="Pfam" id="PF12804">
    <property type="entry name" value="NTP_transf_3"/>
    <property type="match status" value="1"/>
</dbReference>
<dbReference type="RefSeq" id="WP_067719250.1">
    <property type="nucleotide sequence ID" value="NZ_LPVJ01000070.1"/>
</dbReference>
<dbReference type="InterPro" id="IPR029044">
    <property type="entry name" value="Nucleotide-diphossugar_trans"/>
</dbReference>
<evidence type="ECO:0000313" key="2">
    <source>
        <dbReference type="EMBL" id="KUO94749.1"/>
    </source>
</evidence>
<evidence type="ECO:0000313" key="3">
    <source>
        <dbReference type="Proteomes" id="UP000053557"/>
    </source>
</evidence>
<gene>
    <name evidence="2" type="ORF">ATW55_10025</name>
</gene>
<dbReference type="GO" id="GO:0016779">
    <property type="term" value="F:nucleotidyltransferase activity"/>
    <property type="evidence" value="ECO:0007669"/>
    <property type="project" value="UniProtKB-ARBA"/>
</dbReference>
<dbReference type="PANTHER" id="PTHR43777:SF1">
    <property type="entry name" value="MOLYBDENUM COFACTOR CYTIDYLYLTRANSFERASE"/>
    <property type="match status" value="1"/>
</dbReference>
<reference evidence="2 3" key="1">
    <citation type="submission" date="2015-12" db="EMBL/GenBank/DDBJ databases">
        <title>Draft genome sequence of Acidibacillus ferrooxidans ITV001, isolated from a chalcopyrite acid mine drainage site in Brazil.</title>
        <authorList>
            <person name="Dall'Agnol H."/>
            <person name="Nancucheo I."/>
            <person name="Johnson B."/>
            <person name="Oliveira R."/>
            <person name="Leite L."/>
            <person name="Pylro V."/>
            <person name="Nunes G.L."/>
            <person name="Tzotzos G."/>
            <person name="Fernandes G.R."/>
            <person name="Dutra J."/>
            <person name="Orellana S.C."/>
            <person name="Oliveira G."/>
        </authorList>
    </citation>
    <scope>NUCLEOTIDE SEQUENCE [LARGE SCALE GENOMIC DNA]</scope>
    <source>
        <strain evidence="3">ITV01</strain>
    </source>
</reference>
<dbReference type="Proteomes" id="UP000053557">
    <property type="component" value="Unassembled WGS sequence"/>
</dbReference>
<keyword evidence="3" id="KW-1185">Reference proteome</keyword>
<dbReference type="EMBL" id="LPVJ01000070">
    <property type="protein sequence ID" value="KUO94749.1"/>
    <property type="molecule type" value="Genomic_DNA"/>
</dbReference>